<dbReference type="Gene3D" id="3.30.420.10">
    <property type="entry name" value="Ribonuclease H-like superfamily/Ribonuclease H"/>
    <property type="match status" value="1"/>
</dbReference>
<evidence type="ECO:0000313" key="4">
    <source>
        <dbReference type="EMBL" id="RYR40792.1"/>
    </source>
</evidence>
<name>A0A445BQ68_ARAHY</name>
<dbReference type="InterPro" id="IPR053151">
    <property type="entry name" value="RNase_H-like"/>
</dbReference>
<feature type="region of interest" description="Disordered" evidence="1">
    <location>
        <begin position="155"/>
        <end position="174"/>
    </location>
</feature>
<evidence type="ECO:0000256" key="1">
    <source>
        <dbReference type="SAM" id="MobiDB-lite"/>
    </source>
</evidence>
<feature type="region of interest" description="Disordered" evidence="1">
    <location>
        <begin position="211"/>
        <end position="363"/>
    </location>
</feature>
<feature type="compositionally biased region" description="Polar residues" evidence="1">
    <location>
        <begin position="276"/>
        <end position="287"/>
    </location>
</feature>
<feature type="domain" description="Reverse transcriptase zinc-binding" evidence="3">
    <location>
        <begin position="443"/>
        <end position="528"/>
    </location>
</feature>
<protein>
    <submittedName>
        <fullName evidence="4">Uncharacterized protein</fullName>
    </submittedName>
</protein>
<comment type="caution">
    <text evidence="4">The sequence shown here is derived from an EMBL/GenBank/DDBJ whole genome shotgun (WGS) entry which is preliminary data.</text>
</comment>
<dbReference type="CDD" id="cd06222">
    <property type="entry name" value="RNase_H_like"/>
    <property type="match status" value="1"/>
</dbReference>
<feature type="compositionally biased region" description="Basic and acidic residues" evidence="1">
    <location>
        <begin position="308"/>
        <end position="321"/>
    </location>
</feature>
<dbReference type="PANTHER" id="PTHR47723">
    <property type="entry name" value="OS05G0353850 PROTEIN"/>
    <property type="match status" value="1"/>
</dbReference>
<feature type="compositionally biased region" description="Polar residues" evidence="1">
    <location>
        <begin position="338"/>
        <end position="354"/>
    </location>
</feature>
<dbReference type="PANTHER" id="PTHR47723:SF19">
    <property type="entry name" value="POLYNUCLEOTIDYL TRANSFERASE, RIBONUCLEASE H-LIKE SUPERFAMILY PROTEIN"/>
    <property type="match status" value="1"/>
</dbReference>
<dbReference type="GO" id="GO:0004523">
    <property type="term" value="F:RNA-DNA hybrid ribonuclease activity"/>
    <property type="evidence" value="ECO:0007669"/>
    <property type="project" value="InterPro"/>
</dbReference>
<dbReference type="GO" id="GO:0003676">
    <property type="term" value="F:nucleic acid binding"/>
    <property type="evidence" value="ECO:0007669"/>
    <property type="project" value="InterPro"/>
</dbReference>
<dbReference type="SUPFAM" id="SSF53098">
    <property type="entry name" value="Ribonuclease H-like"/>
    <property type="match status" value="1"/>
</dbReference>
<feature type="domain" description="RNase H type-1" evidence="2">
    <location>
        <begin position="634"/>
        <end position="722"/>
    </location>
</feature>
<dbReference type="InterPro" id="IPR002156">
    <property type="entry name" value="RNaseH_domain"/>
</dbReference>
<dbReference type="InterPro" id="IPR012337">
    <property type="entry name" value="RNaseH-like_sf"/>
</dbReference>
<dbReference type="AlphaFoldDB" id="A0A445BQ68"/>
<dbReference type="Pfam" id="PF13966">
    <property type="entry name" value="zf-RVT"/>
    <property type="match status" value="1"/>
</dbReference>
<organism evidence="4 5">
    <name type="scientific">Arachis hypogaea</name>
    <name type="common">Peanut</name>
    <dbReference type="NCBI Taxonomy" id="3818"/>
    <lineage>
        <taxon>Eukaryota</taxon>
        <taxon>Viridiplantae</taxon>
        <taxon>Streptophyta</taxon>
        <taxon>Embryophyta</taxon>
        <taxon>Tracheophyta</taxon>
        <taxon>Spermatophyta</taxon>
        <taxon>Magnoliopsida</taxon>
        <taxon>eudicotyledons</taxon>
        <taxon>Gunneridae</taxon>
        <taxon>Pentapetalae</taxon>
        <taxon>rosids</taxon>
        <taxon>fabids</taxon>
        <taxon>Fabales</taxon>
        <taxon>Fabaceae</taxon>
        <taxon>Papilionoideae</taxon>
        <taxon>50 kb inversion clade</taxon>
        <taxon>dalbergioids sensu lato</taxon>
        <taxon>Dalbergieae</taxon>
        <taxon>Pterocarpus clade</taxon>
        <taxon>Arachis</taxon>
    </lineage>
</organism>
<dbReference type="InterPro" id="IPR036397">
    <property type="entry name" value="RNaseH_sf"/>
</dbReference>
<sequence length="725" mass="82113">MSDYVSSVRVSTQVHDLKQCSTKKVKDREEIDLNKKENSIEMVVNDSARSTTLKKISYKETLLSSPGDAWEGNIMDVVEEEPNPEDRWYIDMEAQEKENKAFDPCPTIPVSKDEFDEWCKPSHAALIVKVLGKRVSLGFMEQRLNRDWVKKVGNAETPVEEKEGPPEGSSTGNLAIQSKCANQGVNCAYQAPPDFGPWMMVKRSLRKNKKEIYDPGNKSKVNTNGPHNNDKENRGDMNQGSEDGSRFNVLIDGGADTAQDISQHDKLPPKVPMQSGPPTSQAQTIVTKSIMAKESHGSNEDSSYSGIHRCDHRPDPEDKGKSVSVGSALEKPPDATPSWVNGTTGNQKNFVNRVSKTDGADASDRYSSWPYTWKRGSLFERLDRGLSNMEWQICFPDAGHWDDRKLREWLPDEVVQRVLAMAPPSPWKNEDQITWALSSDGAFNLKSAYQSLHTNQNPSDHIFKLTWNWKGPERIHTFLWLCANDVILTNAQRFRRHMTLNPCCPRCQSGEESIVHVLRDCHFANQVWKLLVPAREVENFFTGSMREWLTSNLNRKTEWTYYFGVGTSSLWWLRNKLVFEGKATDPRAAASHIRARTRDIIKAMKKTNLPKRNHNSLGNLISWHQPQEHYVKINVDGSYFLQCDSASCGGVFRDHMGRFMKAFSCILGNCTIMHVELWGIVKGLQIAVANDLQNIIVESDSLMALQLLKQEVQAPTLVQLLYKIS</sequence>
<gene>
    <name evidence="4" type="ORF">Ahy_A09g046533</name>
</gene>
<dbReference type="Pfam" id="PF13456">
    <property type="entry name" value="RVT_3"/>
    <property type="match status" value="1"/>
</dbReference>
<evidence type="ECO:0000259" key="2">
    <source>
        <dbReference type="Pfam" id="PF13456"/>
    </source>
</evidence>
<keyword evidence="5" id="KW-1185">Reference proteome</keyword>
<dbReference type="InterPro" id="IPR026960">
    <property type="entry name" value="RVT-Znf"/>
</dbReference>
<accession>A0A445BQ68</accession>
<dbReference type="EMBL" id="SDMP01000009">
    <property type="protein sequence ID" value="RYR40792.1"/>
    <property type="molecule type" value="Genomic_DNA"/>
</dbReference>
<proteinExistence type="predicted"/>
<dbReference type="InterPro" id="IPR044730">
    <property type="entry name" value="RNase_H-like_dom_plant"/>
</dbReference>
<reference evidence="4 5" key="1">
    <citation type="submission" date="2019-01" db="EMBL/GenBank/DDBJ databases">
        <title>Sequencing of cultivated peanut Arachis hypogaea provides insights into genome evolution and oil improvement.</title>
        <authorList>
            <person name="Chen X."/>
        </authorList>
    </citation>
    <scope>NUCLEOTIDE SEQUENCE [LARGE SCALE GENOMIC DNA]</scope>
    <source>
        <strain evidence="5">cv. Fuhuasheng</strain>
        <tissue evidence="4">Leaves</tissue>
    </source>
</reference>
<evidence type="ECO:0000259" key="3">
    <source>
        <dbReference type="Pfam" id="PF13966"/>
    </source>
</evidence>
<dbReference type="Proteomes" id="UP000289738">
    <property type="component" value="Chromosome A09"/>
</dbReference>
<evidence type="ECO:0000313" key="5">
    <source>
        <dbReference type="Proteomes" id="UP000289738"/>
    </source>
</evidence>